<evidence type="ECO:0000256" key="4">
    <source>
        <dbReference type="ARBA" id="ARBA00022801"/>
    </source>
</evidence>
<gene>
    <name evidence="10" type="ORF">EJB05_48409</name>
</gene>
<evidence type="ECO:0000313" key="11">
    <source>
        <dbReference type="Proteomes" id="UP000324897"/>
    </source>
</evidence>
<organism evidence="10 11">
    <name type="scientific">Eragrostis curvula</name>
    <name type="common">weeping love grass</name>
    <dbReference type="NCBI Taxonomy" id="38414"/>
    <lineage>
        <taxon>Eukaryota</taxon>
        <taxon>Viridiplantae</taxon>
        <taxon>Streptophyta</taxon>
        <taxon>Embryophyta</taxon>
        <taxon>Tracheophyta</taxon>
        <taxon>Spermatophyta</taxon>
        <taxon>Magnoliopsida</taxon>
        <taxon>Liliopsida</taxon>
        <taxon>Poales</taxon>
        <taxon>Poaceae</taxon>
        <taxon>PACMAD clade</taxon>
        <taxon>Chloridoideae</taxon>
        <taxon>Eragrostideae</taxon>
        <taxon>Eragrostidinae</taxon>
        <taxon>Eragrostis</taxon>
    </lineage>
</organism>
<dbReference type="InterPro" id="IPR030395">
    <property type="entry name" value="GP_PDE_dom"/>
</dbReference>
<feature type="region of interest" description="Disordered" evidence="7">
    <location>
        <begin position="708"/>
        <end position="750"/>
    </location>
</feature>
<dbReference type="InterPro" id="IPR017946">
    <property type="entry name" value="PLC-like_Pdiesterase_TIM-brl"/>
</dbReference>
<reference evidence="10 11" key="1">
    <citation type="journal article" date="2019" name="Sci. Rep.">
        <title>A high-quality genome of Eragrostis curvula grass provides insights into Poaceae evolution and supports new strategies to enhance forage quality.</title>
        <authorList>
            <person name="Carballo J."/>
            <person name="Santos B.A.C.M."/>
            <person name="Zappacosta D."/>
            <person name="Garbus I."/>
            <person name="Selva J.P."/>
            <person name="Gallo C.A."/>
            <person name="Diaz A."/>
            <person name="Albertini E."/>
            <person name="Caccamo M."/>
            <person name="Echenique V."/>
        </authorList>
    </citation>
    <scope>NUCLEOTIDE SEQUENCE [LARGE SCALE GENOMIC DNA]</scope>
    <source>
        <strain evidence="11">cv. Victoria</strain>
        <tissue evidence="10">Leaf</tissue>
    </source>
</reference>
<evidence type="ECO:0000256" key="3">
    <source>
        <dbReference type="ARBA" id="ARBA00022798"/>
    </source>
</evidence>
<keyword evidence="11" id="KW-1185">Reference proteome</keyword>
<keyword evidence="5" id="KW-0325">Glycoprotein</keyword>
<dbReference type="GO" id="GO:0008889">
    <property type="term" value="F:glycerophosphodiester phosphodiesterase activity"/>
    <property type="evidence" value="ECO:0007669"/>
    <property type="project" value="UniProtKB-EC"/>
</dbReference>
<keyword evidence="2 8" id="KW-0732">Signal</keyword>
<comment type="catalytic activity">
    <reaction evidence="6">
        <text>a sn-glycero-3-phosphodiester + H2O = an alcohol + sn-glycerol 3-phosphate + H(+)</text>
        <dbReference type="Rhea" id="RHEA:12969"/>
        <dbReference type="ChEBI" id="CHEBI:15377"/>
        <dbReference type="ChEBI" id="CHEBI:15378"/>
        <dbReference type="ChEBI" id="CHEBI:30879"/>
        <dbReference type="ChEBI" id="CHEBI:57597"/>
        <dbReference type="ChEBI" id="CHEBI:83408"/>
        <dbReference type="EC" id="3.1.4.46"/>
    </reaction>
</comment>
<evidence type="ECO:0000313" key="10">
    <source>
        <dbReference type="EMBL" id="TVU05251.1"/>
    </source>
</evidence>
<dbReference type="EMBL" id="RWGY01000051">
    <property type="protein sequence ID" value="TVU05251.1"/>
    <property type="molecule type" value="Genomic_DNA"/>
</dbReference>
<feature type="domain" description="GP-PDE" evidence="9">
    <location>
        <begin position="57"/>
        <end position="352"/>
    </location>
</feature>
<evidence type="ECO:0000256" key="7">
    <source>
        <dbReference type="SAM" id="MobiDB-lite"/>
    </source>
</evidence>
<name>A0A5J9T427_9POAL</name>
<evidence type="ECO:0000256" key="2">
    <source>
        <dbReference type="ARBA" id="ARBA00022729"/>
    </source>
</evidence>
<dbReference type="GO" id="GO:0006071">
    <property type="term" value="P:glycerol metabolic process"/>
    <property type="evidence" value="ECO:0007669"/>
    <property type="project" value="UniProtKB-KW"/>
</dbReference>
<accession>A0A5J9T427</accession>
<dbReference type="FunFam" id="3.20.20.190:FF:000013">
    <property type="entry name" value="Glycerophosphodiester phosphodiesterase GDPDL3"/>
    <property type="match status" value="1"/>
</dbReference>
<dbReference type="EC" id="3.1.4.46" evidence="1"/>
<evidence type="ECO:0000256" key="8">
    <source>
        <dbReference type="SAM" id="SignalP"/>
    </source>
</evidence>
<evidence type="ECO:0000256" key="6">
    <source>
        <dbReference type="ARBA" id="ARBA00047512"/>
    </source>
</evidence>
<evidence type="ECO:0000256" key="5">
    <source>
        <dbReference type="ARBA" id="ARBA00023180"/>
    </source>
</evidence>
<dbReference type="Gene3D" id="3.20.20.190">
    <property type="entry name" value="Phosphatidylinositol (PI) phosphodiesterase"/>
    <property type="match status" value="2"/>
</dbReference>
<feature type="domain" description="GP-PDE" evidence="9">
    <location>
        <begin position="368"/>
        <end position="671"/>
    </location>
</feature>
<dbReference type="PANTHER" id="PTHR43620:SF6">
    <property type="entry name" value="GLYCEROPHOSPHODIESTER PHOSPHODIESTERASE"/>
    <property type="match status" value="1"/>
</dbReference>
<dbReference type="CDD" id="cd08603">
    <property type="entry name" value="GDPD_SHV3_repeat_1"/>
    <property type="match status" value="1"/>
</dbReference>
<dbReference type="Gramene" id="TVU05251">
    <property type="protein sequence ID" value="TVU05251"/>
    <property type="gene ID" value="EJB05_48409"/>
</dbReference>
<evidence type="ECO:0000259" key="9">
    <source>
        <dbReference type="PROSITE" id="PS51704"/>
    </source>
</evidence>
<dbReference type="SUPFAM" id="SSF51695">
    <property type="entry name" value="PLC-like phosphodiesterases"/>
    <property type="match status" value="2"/>
</dbReference>
<feature type="chain" id="PRO_5023867533" description="glycerophosphodiester phosphodiesterase" evidence="8">
    <location>
        <begin position="41"/>
        <end position="767"/>
    </location>
</feature>
<dbReference type="AlphaFoldDB" id="A0A5J9T427"/>
<sequence length="767" mass="82629">MRRSRGHGGGGGGGRCGGRLPASAAALLCCLVALAGGAAAQKAPVPATYKTLSGNAPLVIAQGGFSGIFPDSSKVSYAFAVIASAPDTSSWCNVQLTKDGVGICLRDINMQNCTDVSQAYPARQKRYVVDGVLKTGWFPMDFTMSELRMTQAIYSRTPNFDNLYPILSVTDLPSIVNSSPLWLNVQHDIFYRQHGLNMRNYILSIRKGVSVDYISSPELGFLQSIAGRLGRKTKLVFCFLDKTSTDPSTNQTYGSLLSNLTFVKTIASGIMIPKTYIWPVTSDNYLLPHTSIVTDAHNAGLEVYAADFANDRVIPYNYSYDPLEEYLSFISSDGFSVDGVLSDYPITASEAIGCFVNLNSSKVHNENPLVISHNGASGDYPDCTDLAYHNAIIDGANVIDCPVQVTSDGVLVCMSSVNLLDTTNAGQTSFSSRASIVSEIQPTPGIFTFNLTWDDFNSGTLKPKISSPLSLYLYKRNPRYTNLGKFMKLSDFLEIGKDKDLSGVMIIIENAAFLAKSLGIDIVDSVTTALNDAGYNNRTTNEVMIQSKDSAVLVKLKQQKTKCKLVYTLPSDIGDASPSSLVDIKKFASAVVVDKSSVFALSGDFVIKTNNLVKDLQSAGLDVYAQVFRNEFVSQPWDYFSDETVEINNFVQLVNVSGFITDFPKTVARYKKNSCTRLGNDMPNYMQYIQVGSLAQLAQPPAIAPMPTLNASSVEEPPLPPVASKNTSGGAPPPGTTPTPGTGSSDAHSATVSTGRLLAMVFAALLI</sequence>
<dbReference type="CDD" id="cd08604">
    <property type="entry name" value="GDPD_SHV3_repeat_2"/>
    <property type="match status" value="1"/>
</dbReference>
<keyword evidence="4" id="KW-0378">Hydrolase</keyword>
<proteinExistence type="predicted"/>
<dbReference type="GO" id="GO:0006629">
    <property type="term" value="P:lipid metabolic process"/>
    <property type="evidence" value="ECO:0007669"/>
    <property type="project" value="InterPro"/>
</dbReference>
<dbReference type="FunFam" id="3.20.20.190:FF:000011">
    <property type="entry name" value="Glycerophosphodiester phosphodiesterase GDPDL3"/>
    <property type="match status" value="1"/>
</dbReference>
<evidence type="ECO:0000256" key="1">
    <source>
        <dbReference type="ARBA" id="ARBA00012247"/>
    </source>
</evidence>
<dbReference type="OrthoDB" id="1058301at2759"/>
<feature type="signal peptide" evidence="8">
    <location>
        <begin position="1"/>
        <end position="40"/>
    </location>
</feature>
<dbReference type="Pfam" id="PF03009">
    <property type="entry name" value="GDPD"/>
    <property type="match status" value="1"/>
</dbReference>
<protein>
    <recommendedName>
        <fullName evidence="1">glycerophosphodiester phosphodiesterase</fullName>
        <ecNumber evidence="1">3.1.4.46</ecNumber>
    </recommendedName>
</protein>
<dbReference type="PROSITE" id="PS51704">
    <property type="entry name" value="GP_PDE"/>
    <property type="match status" value="2"/>
</dbReference>
<keyword evidence="3" id="KW-0319">Glycerol metabolism</keyword>
<dbReference type="Proteomes" id="UP000324897">
    <property type="component" value="Unassembled WGS sequence"/>
</dbReference>
<dbReference type="PANTHER" id="PTHR43620">
    <property type="entry name" value="GLYCEROPHOSPHORYL DIESTER PHOSPHODIESTERASE"/>
    <property type="match status" value="1"/>
</dbReference>
<comment type="caution">
    <text evidence="10">The sequence shown here is derived from an EMBL/GenBank/DDBJ whole genome shotgun (WGS) entry which is preliminary data.</text>
</comment>